<protein>
    <submittedName>
        <fullName evidence="3">Metallopeptidase TldD-related protein</fullName>
    </submittedName>
</protein>
<evidence type="ECO:0000313" key="4">
    <source>
        <dbReference type="Proteomes" id="UP001500221"/>
    </source>
</evidence>
<dbReference type="InterPro" id="IPR036059">
    <property type="entry name" value="TldD/PmbA_sf"/>
</dbReference>
<dbReference type="PANTHER" id="PTHR43666">
    <property type="entry name" value="TLDD PROTEIN"/>
    <property type="match status" value="1"/>
</dbReference>
<dbReference type="EMBL" id="BAABKG010000003">
    <property type="protein sequence ID" value="GAA5148643.1"/>
    <property type="molecule type" value="Genomic_DNA"/>
</dbReference>
<dbReference type="Proteomes" id="UP001500221">
    <property type="component" value="Unassembled WGS sequence"/>
</dbReference>
<sequence length="485" mass="50593">MSTATDPSGAASPVPAVHPQSLVEQALAASVADHCVVIVRAQSTANLRWANNTLTTNGVMSSVGVTVVSFVGSGGGTSSGSVSGSATTQAQVTDLVRRADAAARAAGPAEDANPLLTPDDSPAGVDWDDAPVPTDIHVYDVFAPALGEAFGRAGSAGRVLYGFVNHEVTTTYLGSSTGLRLRHVQPTGHYGCTGKTGAAVGGPGHTESAWVGGATRDFTDVDALAMEAELEQRLAWGRRRVDLPAGRYDTILPPSSVADLVIDAYWSAGARTAWEGQSVFSRRPTGTRIGEPIAAPGVRLFSDPAHPGLECAPFVTAASSGNDASVFDNGLPLGATDWIRDGELTSLLQTRHSAAMTSQPVTPAVDNLVLAVDGATGSVADLVAGTERGLLLTCLWYIREVDPQTLLLTGLTRDGVYLVEHGEVTASVNNFRFNESPVDLLRRFSHASATVPSFSREWGDDYFSRTATPALRVPDLNMSSVSQAI</sequence>
<reference evidence="4" key="1">
    <citation type="journal article" date="2019" name="Int. J. Syst. Evol. Microbiol.">
        <title>The Global Catalogue of Microorganisms (GCM) 10K type strain sequencing project: providing services to taxonomists for standard genome sequencing and annotation.</title>
        <authorList>
            <consortium name="The Broad Institute Genomics Platform"/>
            <consortium name="The Broad Institute Genome Sequencing Center for Infectious Disease"/>
            <person name="Wu L."/>
            <person name="Ma J."/>
        </authorList>
    </citation>
    <scope>NUCLEOTIDE SEQUENCE [LARGE SCALE GENOMIC DNA]</scope>
    <source>
        <strain evidence="4">JCM 18459</strain>
    </source>
</reference>
<evidence type="ECO:0000256" key="1">
    <source>
        <dbReference type="SAM" id="MobiDB-lite"/>
    </source>
</evidence>
<dbReference type="RefSeq" id="WP_345458409.1">
    <property type="nucleotide sequence ID" value="NZ_BAABKG010000003.1"/>
</dbReference>
<dbReference type="InterPro" id="IPR045569">
    <property type="entry name" value="Metalloprtase-TldD/E_C"/>
</dbReference>
<gene>
    <name evidence="3" type="ORF">GCM10023340_22750</name>
</gene>
<proteinExistence type="predicted"/>
<dbReference type="Pfam" id="PF19289">
    <property type="entry name" value="PmbA_TldD_3rd"/>
    <property type="match status" value="1"/>
</dbReference>
<evidence type="ECO:0000259" key="2">
    <source>
        <dbReference type="Pfam" id="PF19289"/>
    </source>
</evidence>
<feature type="domain" description="Metalloprotease TldD/E C-terminal" evidence="2">
    <location>
        <begin position="246"/>
        <end position="479"/>
    </location>
</feature>
<comment type="caution">
    <text evidence="3">The sequence shown here is derived from an EMBL/GenBank/DDBJ whole genome shotgun (WGS) entry which is preliminary data.</text>
</comment>
<evidence type="ECO:0000313" key="3">
    <source>
        <dbReference type="EMBL" id="GAA5148643.1"/>
    </source>
</evidence>
<dbReference type="SUPFAM" id="SSF111283">
    <property type="entry name" value="Putative modulator of DNA gyrase, PmbA/TldD"/>
    <property type="match status" value="1"/>
</dbReference>
<dbReference type="Gene3D" id="3.30.2290.10">
    <property type="entry name" value="PmbA/TldD superfamily"/>
    <property type="match status" value="1"/>
</dbReference>
<dbReference type="InterPro" id="IPR035068">
    <property type="entry name" value="TldD/PmbA_N"/>
</dbReference>
<feature type="region of interest" description="Disordered" evidence="1">
    <location>
        <begin position="101"/>
        <end position="122"/>
    </location>
</feature>
<keyword evidence="4" id="KW-1185">Reference proteome</keyword>
<feature type="compositionally biased region" description="Low complexity" evidence="1">
    <location>
        <begin position="102"/>
        <end position="112"/>
    </location>
</feature>
<name>A0ABP9PMT1_9ACTN</name>
<accession>A0ABP9PMT1</accession>
<organism evidence="3 4">
    <name type="scientific">Nocardioides marinquilinus</name>
    <dbReference type="NCBI Taxonomy" id="1210400"/>
    <lineage>
        <taxon>Bacteria</taxon>
        <taxon>Bacillati</taxon>
        <taxon>Actinomycetota</taxon>
        <taxon>Actinomycetes</taxon>
        <taxon>Propionibacteriales</taxon>
        <taxon>Nocardioidaceae</taxon>
        <taxon>Nocardioides</taxon>
    </lineage>
</organism>
<dbReference type="PANTHER" id="PTHR43666:SF1">
    <property type="entry name" value="CONSERVED PROTEIN"/>
    <property type="match status" value="1"/>
</dbReference>